<reference evidence="2 3" key="1">
    <citation type="journal article" date="2016" name="Nat. Commun.">
        <title>Thousands of microbial genomes shed light on interconnected biogeochemical processes in an aquifer system.</title>
        <authorList>
            <person name="Anantharaman K."/>
            <person name="Brown C.T."/>
            <person name="Hug L.A."/>
            <person name="Sharon I."/>
            <person name="Castelle C.J."/>
            <person name="Probst A.J."/>
            <person name="Thomas B.C."/>
            <person name="Singh A."/>
            <person name="Wilkins M.J."/>
            <person name="Karaoz U."/>
            <person name="Brodie E.L."/>
            <person name="Williams K.H."/>
            <person name="Hubbard S.S."/>
            <person name="Banfield J.F."/>
        </authorList>
    </citation>
    <scope>NUCLEOTIDE SEQUENCE [LARGE SCALE GENOMIC DNA]</scope>
</reference>
<evidence type="ECO:0000313" key="2">
    <source>
        <dbReference type="EMBL" id="OGL74161.1"/>
    </source>
</evidence>
<dbReference type="Proteomes" id="UP000177088">
    <property type="component" value="Unassembled WGS sequence"/>
</dbReference>
<evidence type="ECO:0000256" key="1">
    <source>
        <dbReference type="SAM" id="MobiDB-lite"/>
    </source>
</evidence>
<proteinExistence type="predicted"/>
<gene>
    <name evidence="2" type="ORF">A3C96_03520</name>
</gene>
<sequence>MAIKLVCEPGKVVTWDEFKQYPEFSIAIDGYCHGRPRGSASGLRLNINHHEEVDRTATRSSCEQALVLVKMGLYRRYQVNGEPTATLYVNDCDQDVVLATYVLKYPRKADRQKLKHLIRLEDLLDMSAGLYPVSNPRKSHLMKQLAWATAPYTDARLAGSLSRLSGGEMLRLIEEMHRRLDRALRGRVPEPQFDTSFESQERKGWFLVRETGAQSRLGMVNAGVEAFVSVLEEHGGRWRYALGRLSQFIPFPIPHICAALNAAEGIGPKNPDRWSGSENCGGSPRRRQSRLSPAKVARIIDQTLERVRRQVAAKRR</sequence>
<organism evidence="2 3">
    <name type="scientific">Candidatus Uhrbacteria bacterium RIFCSPHIGHO2_02_FULL_60_10</name>
    <dbReference type="NCBI Taxonomy" id="1802392"/>
    <lineage>
        <taxon>Bacteria</taxon>
        <taxon>Candidatus Uhriibacteriota</taxon>
    </lineage>
</organism>
<feature type="region of interest" description="Disordered" evidence="1">
    <location>
        <begin position="268"/>
        <end position="293"/>
    </location>
</feature>
<dbReference type="EMBL" id="MGEA01000033">
    <property type="protein sequence ID" value="OGL74161.1"/>
    <property type="molecule type" value="Genomic_DNA"/>
</dbReference>
<accession>A0A1F7U7G8</accession>
<comment type="caution">
    <text evidence="2">The sequence shown here is derived from an EMBL/GenBank/DDBJ whole genome shotgun (WGS) entry which is preliminary data.</text>
</comment>
<protein>
    <submittedName>
        <fullName evidence="2">Uncharacterized protein</fullName>
    </submittedName>
</protein>
<evidence type="ECO:0000313" key="3">
    <source>
        <dbReference type="Proteomes" id="UP000177088"/>
    </source>
</evidence>
<name>A0A1F7U7G8_9BACT</name>
<dbReference type="AlphaFoldDB" id="A0A1F7U7G8"/>